<feature type="chain" id="PRO_5020610478" description="Trimeric autotransporter adhesin YadA-like C-terminal membrane anchor domain-containing protein" evidence="9">
    <location>
        <begin position="26"/>
        <end position="316"/>
    </location>
</feature>
<evidence type="ECO:0000313" key="12">
    <source>
        <dbReference type="Proteomes" id="UP000306758"/>
    </source>
</evidence>
<evidence type="ECO:0000256" key="7">
    <source>
        <dbReference type="ARBA" id="ARBA00023237"/>
    </source>
</evidence>
<feature type="domain" description="Trimeric autotransporter adhesin YadA-like C-terminal membrane anchor" evidence="10">
    <location>
        <begin position="256"/>
        <end position="316"/>
    </location>
</feature>
<evidence type="ECO:0000256" key="9">
    <source>
        <dbReference type="SAM" id="SignalP"/>
    </source>
</evidence>
<dbReference type="Pfam" id="PF03895">
    <property type="entry name" value="YadA_anchor"/>
    <property type="match status" value="1"/>
</dbReference>
<evidence type="ECO:0000256" key="5">
    <source>
        <dbReference type="ARBA" id="ARBA00022729"/>
    </source>
</evidence>
<evidence type="ECO:0000259" key="10">
    <source>
        <dbReference type="Pfam" id="PF03895"/>
    </source>
</evidence>
<evidence type="ECO:0000256" key="3">
    <source>
        <dbReference type="ARBA" id="ARBA00022452"/>
    </source>
</evidence>
<keyword evidence="5 9" id="KW-0732">Signal</keyword>
<keyword evidence="8" id="KW-0175">Coiled coil</keyword>
<comment type="subcellular location">
    <subcellularLocation>
        <location evidence="2">Cell outer membrane</location>
    </subcellularLocation>
    <subcellularLocation>
        <location evidence="1">Cell surface</location>
    </subcellularLocation>
</comment>
<feature type="coiled-coil region" evidence="8">
    <location>
        <begin position="221"/>
        <end position="248"/>
    </location>
</feature>
<keyword evidence="4" id="KW-0812">Transmembrane</keyword>
<dbReference type="Gene3D" id="3.30.1300.30">
    <property type="entry name" value="GSPII I/J protein-like"/>
    <property type="match status" value="1"/>
</dbReference>
<dbReference type="InterPro" id="IPR005594">
    <property type="entry name" value="YadA_C"/>
</dbReference>
<dbReference type="SUPFAM" id="SSF54523">
    <property type="entry name" value="Pili subunits"/>
    <property type="match status" value="1"/>
</dbReference>
<name>A0A4S2Q2I2_9PAST</name>
<dbReference type="GO" id="GO:0009279">
    <property type="term" value="C:cell outer membrane"/>
    <property type="evidence" value="ECO:0007669"/>
    <property type="project" value="UniProtKB-SubCell"/>
</dbReference>
<keyword evidence="6" id="KW-0472">Membrane</keyword>
<organism evidence="11 12">
    <name type="scientific">Rodentibacter pneumotropicus</name>
    <dbReference type="NCBI Taxonomy" id="758"/>
    <lineage>
        <taxon>Bacteria</taxon>
        <taxon>Pseudomonadati</taxon>
        <taxon>Pseudomonadota</taxon>
        <taxon>Gammaproteobacteria</taxon>
        <taxon>Pasteurellales</taxon>
        <taxon>Pasteurellaceae</taxon>
        <taxon>Rodentibacter</taxon>
    </lineage>
</organism>
<keyword evidence="3" id="KW-1134">Transmembrane beta strand</keyword>
<sequence>MKNLTTNKTLALALLAGLTASYSVAQVTDQRVQEINNKVEKNTKDISVLSAKMENINKTLDLVNYDVGRNVGMVDLLTAKTEDIDNTLDQINENIRHHFDAIGGLFARTNGIDDTLGSVQSTVNSHEVQFEALNKITQGHELRVSGNEFDIKTNKADIAQNKSDIATNKASIAQNKSDIATNKAGIAQNKSDIATNKAGIAQNKSDIATNKAGMAQYRSSITKNIARISNLEGRVDRLEKNVKRSFAAQSALIGLFQPYNVGKFNLSAAVGGYNSETAFAIGSGYRFNQNVAAKAGIAMAPSSSSISYNAGINFEW</sequence>
<dbReference type="Gene3D" id="1.20.5.340">
    <property type="match status" value="1"/>
</dbReference>
<evidence type="ECO:0000256" key="4">
    <source>
        <dbReference type="ARBA" id="ARBA00022692"/>
    </source>
</evidence>
<evidence type="ECO:0000256" key="6">
    <source>
        <dbReference type="ARBA" id="ARBA00023136"/>
    </source>
</evidence>
<dbReference type="SUPFAM" id="SSF58104">
    <property type="entry name" value="Methyl-accepting chemotaxis protein (MCP) signaling domain"/>
    <property type="match status" value="1"/>
</dbReference>
<keyword evidence="7" id="KW-0998">Cell outer membrane</keyword>
<feature type="signal peptide" evidence="9">
    <location>
        <begin position="1"/>
        <end position="25"/>
    </location>
</feature>
<dbReference type="Proteomes" id="UP000306758">
    <property type="component" value="Unassembled WGS sequence"/>
</dbReference>
<reference evidence="11 12" key="1">
    <citation type="journal article" date="2019" name="Vet. Microbiol.">
        <title>Development of multi locus sequence typing (MLST) of Rodentibacter pneumotropicus.</title>
        <authorList>
            <person name="Adhikary S."/>
            <person name="Bisgaard M."/>
            <person name="Boot R."/>
            <person name="Benga L."/>
            <person name="Nicklas W."/>
            <person name="Christensen H."/>
        </authorList>
    </citation>
    <scope>NUCLEOTIDE SEQUENCE [LARGE SCALE GENOMIC DNA]</scope>
    <source>
        <strain evidence="11 12">Ac84</strain>
    </source>
</reference>
<dbReference type="AlphaFoldDB" id="A0A4S2Q2I2"/>
<evidence type="ECO:0000256" key="8">
    <source>
        <dbReference type="SAM" id="Coils"/>
    </source>
</evidence>
<dbReference type="GO" id="GO:0009986">
    <property type="term" value="C:cell surface"/>
    <property type="evidence" value="ECO:0007669"/>
    <property type="project" value="UniProtKB-SubCell"/>
</dbReference>
<accession>A0A4S2Q2I2</accession>
<dbReference type="EMBL" id="QXNI01000018">
    <property type="protein sequence ID" value="THA10225.1"/>
    <property type="molecule type" value="Genomic_DNA"/>
</dbReference>
<comment type="caution">
    <text evidence="11">The sequence shown here is derived from an EMBL/GenBank/DDBJ whole genome shotgun (WGS) entry which is preliminary data.</text>
</comment>
<gene>
    <name evidence="11" type="ORF">D3M78_03795</name>
</gene>
<protein>
    <recommendedName>
        <fullName evidence="10">Trimeric autotransporter adhesin YadA-like C-terminal membrane anchor domain-containing protein</fullName>
    </recommendedName>
</protein>
<evidence type="ECO:0000256" key="2">
    <source>
        <dbReference type="ARBA" id="ARBA00004442"/>
    </source>
</evidence>
<evidence type="ECO:0000256" key="1">
    <source>
        <dbReference type="ARBA" id="ARBA00004241"/>
    </source>
</evidence>
<evidence type="ECO:0000313" key="11">
    <source>
        <dbReference type="EMBL" id="THA10225.1"/>
    </source>
</evidence>
<dbReference type="RefSeq" id="WP_136123257.1">
    <property type="nucleotide sequence ID" value="NZ_QXNI01000018.1"/>
</dbReference>
<proteinExistence type="predicted"/>
<dbReference type="InterPro" id="IPR045584">
    <property type="entry name" value="Pilin-like"/>
</dbReference>